<dbReference type="PANTHER" id="PTHR11786">
    <property type="entry name" value="N-HYDROXYARYLAMINE O-ACETYLTRANSFERASE"/>
    <property type="match status" value="1"/>
</dbReference>
<keyword evidence="2" id="KW-0012">Acyltransferase</keyword>
<dbReference type="InterPro" id="IPR001447">
    <property type="entry name" value="Arylamine_N-AcTrfase"/>
</dbReference>
<keyword evidence="4" id="KW-1185">Reference proteome</keyword>
<comment type="caution">
    <text evidence="3">The sequence shown here is derived from an EMBL/GenBank/DDBJ whole genome shotgun (WGS) entry which is preliminary data.</text>
</comment>
<dbReference type="STRING" id="1314790.A0A1Y1YQM4"/>
<dbReference type="Gene3D" id="3.30.2140.20">
    <property type="match status" value="1"/>
</dbReference>
<evidence type="ECO:0000256" key="2">
    <source>
        <dbReference type="RuleBase" id="RU003452"/>
    </source>
</evidence>
<dbReference type="PRINTS" id="PR01543">
    <property type="entry name" value="ANATRNSFRASE"/>
</dbReference>
<dbReference type="EMBL" id="MCFE01000089">
    <property type="protein sequence ID" value="ORY00047.1"/>
    <property type="molecule type" value="Genomic_DNA"/>
</dbReference>
<dbReference type="InterPro" id="IPR053710">
    <property type="entry name" value="Arylamine_NAT_domain_sf"/>
</dbReference>
<evidence type="ECO:0000313" key="3">
    <source>
        <dbReference type="EMBL" id="ORY00047.1"/>
    </source>
</evidence>
<comment type="similarity">
    <text evidence="1 2">Belongs to the arylamine N-acetyltransferase family.</text>
</comment>
<dbReference type="SUPFAM" id="SSF54001">
    <property type="entry name" value="Cysteine proteinases"/>
    <property type="match status" value="1"/>
</dbReference>
<sequence length="284" mass="32740">MPVSEISSFSLQEYFNRIGFESDGNPPPTLETLQKLHYLHRQSIPFENLALHYGPEKGISIEPEKIFHKLVTKRRGGYCFEQNSLFSRVLKELGYTLYTGMASVAEELEGELRYLGRSHMLIFVKYDEQLYLADVGFGSPGTGAILPIQEDLSFSAIGNQEYRFRRICHPEGARLDLCPTGLLLEHRYTQPEVSPWKPMYFLTFTEFTHLDYELANYYTSTNPKTIFLRHKIVGIPTLDGRVTLLDKELRIRKHNGEVTRITLKDEDEVKSALNEHFGIVLDEE</sequence>
<gene>
    <name evidence="3" type="ORF">K493DRAFT_211735</name>
</gene>
<dbReference type="OrthoDB" id="10260017at2759"/>
<accession>A0A1Y1YQM4</accession>
<proteinExistence type="inferred from homology"/>
<evidence type="ECO:0000313" key="4">
    <source>
        <dbReference type="Proteomes" id="UP000193498"/>
    </source>
</evidence>
<dbReference type="GO" id="GO:0016407">
    <property type="term" value="F:acetyltransferase activity"/>
    <property type="evidence" value="ECO:0007669"/>
    <property type="project" value="InterPro"/>
</dbReference>
<name>A0A1Y1YQM4_9FUNG</name>
<keyword evidence="2" id="KW-0808">Transferase</keyword>
<reference evidence="3 4" key="1">
    <citation type="submission" date="2016-07" db="EMBL/GenBank/DDBJ databases">
        <title>Pervasive Adenine N6-methylation of Active Genes in Fungi.</title>
        <authorList>
            <consortium name="DOE Joint Genome Institute"/>
            <person name="Mondo S.J."/>
            <person name="Dannebaum R.O."/>
            <person name="Kuo R.C."/>
            <person name="Labutti K."/>
            <person name="Haridas S."/>
            <person name="Kuo A."/>
            <person name="Salamov A."/>
            <person name="Ahrendt S.R."/>
            <person name="Lipzen A."/>
            <person name="Sullivan W."/>
            <person name="Andreopoulos W.B."/>
            <person name="Clum A."/>
            <person name="Lindquist E."/>
            <person name="Daum C."/>
            <person name="Ramamoorthy G.K."/>
            <person name="Gryganskyi A."/>
            <person name="Culley D."/>
            <person name="Magnuson J.K."/>
            <person name="James T.Y."/>
            <person name="O'Malley M.A."/>
            <person name="Stajich J.E."/>
            <person name="Spatafora J.W."/>
            <person name="Visel A."/>
            <person name="Grigoriev I.V."/>
        </authorList>
    </citation>
    <scope>NUCLEOTIDE SEQUENCE [LARGE SCALE GENOMIC DNA]</scope>
    <source>
        <strain evidence="3 4">CBS 931.73</strain>
    </source>
</reference>
<dbReference type="AlphaFoldDB" id="A0A1Y1YQM4"/>
<dbReference type="Pfam" id="PF00797">
    <property type="entry name" value="Acetyltransf_2"/>
    <property type="match status" value="1"/>
</dbReference>
<dbReference type="InterPro" id="IPR038765">
    <property type="entry name" value="Papain-like_cys_pep_sf"/>
</dbReference>
<organism evidence="3 4">
    <name type="scientific">Basidiobolus meristosporus CBS 931.73</name>
    <dbReference type="NCBI Taxonomy" id="1314790"/>
    <lineage>
        <taxon>Eukaryota</taxon>
        <taxon>Fungi</taxon>
        <taxon>Fungi incertae sedis</taxon>
        <taxon>Zoopagomycota</taxon>
        <taxon>Entomophthoromycotina</taxon>
        <taxon>Basidiobolomycetes</taxon>
        <taxon>Basidiobolales</taxon>
        <taxon>Basidiobolaceae</taxon>
        <taxon>Basidiobolus</taxon>
    </lineage>
</organism>
<dbReference type="InParanoid" id="A0A1Y1YQM4"/>
<evidence type="ECO:0000256" key="1">
    <source>
        <dbReference type="ARBA" id="ARBA00006547"/>
    </source>
</evidence>
<dbReference type="Proteomes" id="UP000193498">
    <property type="component" value="Unassembled WGS sequence"/>
</dbReference>
<protein>
    <submittedName>
        <fullName evidence="3">Cysteine proteinase</fullName>
    </submittedName>
</protein>
<dbReference type="PANTHER" id="PTHR11786:SF0">
    <property type="entry name" value="ARYLAMINE N-ACETYLTRANSFERASE 4-RELATED"/>
    <property type="match status" value="1"/>
</dbReference>